<evidence type="ECO:0000313" key="4">
    <source>
        <dbReference type="EMBL" id="KAJ3571980.1"/>
    </source>
</evidence>
<keyword evidence="2" id="KW-0067">ATP-binding</keyword>
<dbReference type="Gene3D" id="1.10.510.10">
    <property type="entry name" value="Transferase(Phosphotransferase) domain 1"/>
    <property type="match status" value="1"/>
</dbReference>
<dbReference type="SMART" id="SM00220">
    <property type="entry name" value="S_TKc"/>
    <property type="match status" value="1"/>
</dbReference>
<name>A0AAD5VWK4_9AGAR</name>
<comment type="caution">
    <text evidence="4">The sequence shown here is derived from an EMBL/GenBank/DDBJ whole genome shotgun (WGS) entry which is preliminary data.</text>
</comment>
<dbReference type="PANTHER" id="PTHR44329:SF298">
    <property type="entry name" value="MIXED LINEAGE KINASE DOMAIN-LIKE PROTEIN"/>
    <property type="match status" value="1"/>
</dbReference>
<dbReference type="GO" id="GO:0005524">
    <property type="term" value="F:ATP binding"/>
    <property type="evidence" value="ECO:0007669"/>
    <property type="project" value="UniProtKB-KW"/>
</dbReference>
<evidence type="ECO:0000256" key="2">
    <source>
        <dbReference type="ARBA" id="ARBA00022840"/>
    </source>
</evidence>
<dbReference type="InterPro" id="IPR008271">
    <property type="entry name" value="Ser/Thr_kinase_AS"/>
</dbReference>
<protein>
    <recommendedName>
        <fullName evidence="3">Protein kinase domain-containing protein</fullName>
    </recommendedName>
</protein>
<dbReference type="PANTHER" id="PTHR44329">
    <property type="entry name" value="SERINE/THREONINE-PROTEIN KINASE TNNI3K-RELATED"/>
    <property type="match status" value="1"/>
</dbReference>
<keyword evidence="1" id="KW-0547">Nucleotide-binding</keyword>
<dbReference type="InterPro" id="IPR000719">
    <property type="entry name" value="Prot_kinase_dom"/>
</dbReference>
<evidence type="ECO:0000259" key="3">
    <source>
        <dbReference type="PROSITE" id="PS50011"/>
    </source>
</evidence>
<dbReference type="SUPFAM" id="SSF56112">
    <property type="entry name" value="Protein kinase-like (PK-like)"/>
    <property type="match status" value="1"/>
</dbReference>
<sequence length="300" mass="33483">MAPNPSPSENRITDPSLLEAQDYPNLTGRVARADNSYAAHTGGYSDVYIGYFIEDPSFKVAIKVLRTSEDQEQIETIRRWLNREAKVWHSLKHKNVLPFLGLASGFGRFERCPALIAPYCVNGTVADYVRRSDISESTRVLLVLDVARGLKYLHEQGVVHGDLKPSNVLMSDKKEPLVCDFGRSLILDMRGFTTRPAGTARYQAPELLAGDDVAPNKSADVCAFALTAFEIWTGVCPFSECRNDRGIIMQVLMAKAQPHLPNPTPAMADMIWPILFPCFDHMPEKRPTMVTLVEQLETCI</sequence>
<feature type="domain" description="Protein kinase" evidence="3">
    <location>
        <begin position="33"/>
        <end position="300"/>
    </location>
</feature>
<dbReference type="PROSITE" id="PS50011">
    <property type="entry name" value="PROTEIN_KINASE_DOM"/>
    <property type="match status" value="1"/>
</dbReference>
<dbReference type="GO" id="GO:0004672">
    <property type="term" value="F:protein kinase activity"/>
    <property type="evidence" value="ECO:0007669"/>
    <property type="project" value="InterPro"/>
</dbReference>
<keyword evidence="5" id="KW-1185">Reference proteome</keyword>
<evidence type="ECO:0000313" key="5">
    <source>
        <dbReference type="Proteomes" id="UP001213000"/>
    </source>
</evidence>
<dbReference type="PIRSF" id="PIRSF000654">
    <property type="entry name" value="Integrin-linked_kinase"/>
    <property type="match status" value="1"/>
</dbReference>
<dbReference type="Pfam" id="PF00069">
    <property type="entry name" value="Pkinase"/>
    <property type="match status" value="1"/>
</dbReference>
<dbReference type="GO" id="GO:0097527">
    <property type="term" value="P:necroptotic signaling pathway"/>
    <property type="evidence" value="ECO:0007669"/>
    <property type="project" value="TreeGrafter"/>
</dbReference>
<evidence type="ECO:0000256" key="1">
    <source>
        <dbReference type="ARBA" id="ARBA00022741"/>
    </source>
</evidence>
<dbReference type="InterPro" id="IPR011009">
    <property type="entry name" value="Kinase-like_dom_sf"/>
</dbReference>
<reference evidence="4" key="1">
    <citation type="submission" date="2022-07" db="EMBL/GenBank/DDBJ databases">
        <title>Genome Sequence of Leucocoprinus birnbaumii.</title>
        <authorList>
            <person name="Buettner E."/>
        </authorList>
    </citation>
    <scope>NUCLEOTIDE SEQUENCE</scope>
    <source>
        <strain evidence="4">VT141</strain>
    </source>
</reference>
<dbReference type="EMBL" id="JANIEX010000162">
    <property type="protein sequence ID" value="KAJ3571980.1"/>
    <property type="molecule type" value="Genomic_DNA"/>
</dbReference>
<dbReference type="PROSITE" id="PS00108">
    <property type="entry name" value="PROTEIN_KINASE_ST"/>
    <property type="match status" value="1"/>
</dbReference>
<accession>A0AAD5VWK4</accession>
<organism evidence="4 5">
    <name type="scientific">Leucocoprinus birnbaumii</name>
    <dbReference type="NCBI Taxonomy" id="56174"/>
    <lineage>
        <taxon>Eukaryota</taxon>
        <taxon>Fungi</taxon>
        <taxon>Dikarya</taxon>
        <taxon>Basidiomycota</taxon>
        <taxon>Agaricomycotina</taxon>
        <taxon>Agaricomycetes</taxon>
        <taxon>Agaricomycetidae</taxon>
        <taxon>Agaricales</taxon>
        <taxon>Agaricineae</taxon>
        <taxon>Agaricaceae</taxon>
        <taxon>Leucocoprinus</taxon>
    </lineage>
</organism>
<gene>
    <name evidence="4" type="ORF">NP233_g3388</name>
</gene>
<dbReference type="Proteomes" id="UP001213000">
    <property type="component" value="Unassembled WGS sequence"/>
</dbReference>
<dbReference type="InterPro" id="IPR051681">
    <property type="entry name" value="Ser/Thr_Kinases-Pseudokinases"/>
</dbReference>
<dbReference type="AlphaFoldDB" id="A0AAD5VWK4"/>
<proteinExistence type="predicted"/>